<reference evidence="3 4" key="1">
    <citation type="submission" date="2016-12" db="EMBL/GenBank/DDBJ databases">
        <title>Trade-off between light-utilization and light-protection in marine flavobacteria.</title>
        <authorList>
            <person name="Kumagai Y."/>
            <person name="Yoshizawa S."/>
            <person name="Kogure K."/>
            <person name="Iwasaki W."/>
        </authorList>
    </citation>
    <scope>NUCLEOTIDE SEQUENCE [LARGE SCALE GENOMIC DNA]</scope>
    <source>
        <strain evidence="3 4">NBRC 108759</strain>
    </source>
</reference>
<feature type="domain" description="YdbS-like PH" evidence="2">
    <location>
        <begin position="89"/>
        <end position="164"/>
    </location>
</feature>
<evidence type="ECO:0000313" key="3">
    <source>
        <dbReference type="EMBL" id="PQJ78475.1"/>
    </source>
</evidence>
<dbReference type="AlphaFoldDB" id="A0A2S7WLI3"/>
<dbReference type="Proteomes" id="UP000238882">
    <property type="component" value="Unassembled WGS sequence"/>
</dbReference>
<comment type="caution">
    <text evidence="3">The sequence shown here is derived from an EMBL/GenBank/DDBJ whole genome shotgun (WGS) entry which is preliminary data.</text>
</comment>
<keyword evidence="1" id="KW-0472">Membrane</keyword>
<feature type="transmembrane region" description="Helical" evidence="1">
    <location>
        <begin position="31"/>
        <end position="53"/>
    </location>
</feature>
<protein>
    <recommendedName>
        <fullName evidence="2">YdbS-like PH domain-containing protein</fullName>
    </recommendedName>
</protein>
<keyword evidence="1" id="KW-1133">Transmembrane helix</keyword>
<accession>A0A2S7WLI3</accession>
<dbReference type="PANTHER" id="PTHR34473:SF2">
    <property type="entry name" value="UPF0699 TRANSMEMBRANE PROTEIN YDBT"/>
    <property type="match status" value="1"/>
</dbReference>
<keyword evidence="4" id="KW-1185">Reference proteome</keyword>
<evidence type="ECO:0000313" key="4">
    <source>
        <dbReference type="Proteomes" id="UP000238882"/>
    </source>
</evidence>
<sequence length="170" mass="19868">MMENFKNDVVLELPNITEIAFTKVDKNYFKVICINFLLFFIPLLVVLIVLHHFVISEEFLGKTTFIYIAFFLFFEYIFLHLFLGFPKRKYAVREKDISYTSGLFIKKMTTVPFSRIQHVEIDEKPVSRLFDLAALSVYTAGDSSDDLEIKGIKKETAQQIKEFISTKINE</sequence>
<dbReference type="Pfam" id="PF03703">
    <property type="entry name" value="bPH_2"/>
    <property type="match status" value="1"/>
</dbReference>
<dbReference type="InterPro" id="IPR005182">
    <property type="entry name" value="YdbS-like_PH"/>
</dbReference>
<evidence type="ECO:0000256" key="1">
    <source>
        <dbReference type="SAM" id="Phobius"/>
    </source>
</evidence>
<name>A0A2S7WLI3_9FLAO</name>
<organism evidence="3 4">
    <name type="scientific">Polaribacter porphyrae</name>
    <dbReference type="NCBI Taxonomy" id="1137780"/>
    <lineage>
        <taxon>Bacteria</taxon>
        <taxon>Pseudomonadati</taxon>
        <taxon>Bacteroidota</taxon>
        <taxon>Flavobacteriia</taxon>
        <taxon>Flavobacteriales</taxon>
        <taxon>Flavobacteriaceae</taxon>
    </lineage>
</organism>
<gene>
    <name evidence="3" type="ORF">BTO18_04395</name>
</gene>
<feature type="transmembrane region" description="Helical" evidence="1">
    <location>
        <begin position="65"/>
        <end position="85"/>
    </location>
</feature>
<dbReference type="EMBL" id="MSCN01000001">
    <property type="protein sequence ID" value="PQJ78475.1"/>
    <property type="molecule type" value="Genomic_DNA"/>
</dbReference>
<proteinExistence type="predicted"/>
<dbReference type="OrthoDB" id="1524472at2"/>
<keyword evidence="1" id="KW-0812">Transmembrane</keyword>
<dbReference type="PANTHER" id="PTHR34473">
    <property type="entry name" value="UPF0699 TRANSMEMBRANE PROTEIN YDBS"/>
    <property type="match status" value="1"/>
</dbReference>
<evidence type="ECO:0000259" key="2">
    <source>
        <dbReference type="Pfam" id="PF03703"/>
    </source>
</evidence>